<dbReference type="eggNOG" id="ENOG502ZGQC">
    <property type="taxonomic scope" value="Bacteria"/>
</dbReference>
<sequence length="68" mass="7314">MTFLFAVIGIVAIGFLLWRAFGPQLGGGDEVDTPPRARGPLGPDDDPDFIIDLDRRTRGPNGSDSDDN</sequence>
<dbReference type="Proteomes" id="UP000011666">
    <property type="component" value="Unassembled WGS sequence"/>
</dbReference>
<evidence type="ECO:0000313" key="3">
    <source>
        <dbReference type="Proteomes" id="UP000011666"/>
    </source>
</evidence>
<dbReference type="EMBL" id="BANX01000011">
    <property type="protein sequence ID" value="GAC67981.1"/>
    <property type="molecule type" value="Genomic_DNA"/>
</dbReference>
<organism evidence="2 3">
    <name type="scientific">Gordonia soli NBRC 108243</name>
    <dbReference type="NCBI Taxonomy" id="1223545"/>
    <lineage>
        <taxon>Bacteria</taxon>
        <taxon>Bacillati</taxon>
        <taxon>Actinomycetota</taxon>
        <taxon>Actinomycetes</taxon>
        <taxon>Mycobacteriales</taxon>
        <taxon>Gordoniaceae</taxon>
        <taxon>Gordonia</taxon>
    </lineage>
</organism>
<protein>
    <submittedName>
        <fullName evidence="2">Uncharacterized protein</fullName>
    </submittedName>
</protein>
<evidence type="ECO:0000313" key="2">
    <source>
        <dbReference type="EMBL" id="GAC67981.1"/>
    </source>
</evidence>
<dbReference type="STRING" id="1223545.GS4_11_02520"/>
<dbReference type="RefSeq" id="WP_007619717.1">
    <property type="nucleotide sequence ID" value="NZ_BANX01000011.1"/>
</dbReference>
<proteinExistence type="predicted"/>
<evidence type="ECO:0000256" key="1">
    <source>
        <dbReference type="SAM" id="MobiDB-lite"/>
    </source>
</evidence>
<comment type="caution">
    <text evidence="2">The sequence shown here is derived from an EMBL/GenBank/DDBJ whole genome shotgun (WGS) entry which is preliminary data.</text>
</comment>
<dbReference type="AlphaFoldDB" id="M0QI61"/>
<reference evidence="2 3" key="1">
    <citation type="submission" date="2013-01" db="EMBL/GenBank/DDBJ databases">
        <title>Whole genome shotgun sequence of Gordonia soli NBRC 108243.</title>
        <authorList>
            <person name="Isaki-Nakamura S."/>
            <person name="Hosoyama A."/>
            <person name="Tsuchikane K."/>
            <person name="Ando Y."/>
            <person name="Baba S."/>
            <person name="Ohji S."/>
            <person name="Hamada M."/>
            <person name="Tamura T."/>
            <person name="Yamazoe A."/>
            <person name="Yamazaki S."/>
            <person name="Fujita N."/>
        </authorList>
    </citation>
    <scope>NUCLEOTIDE SEQUENCE [LARGE SCALE GENOMIC DNA]</scope>
    <source>
        <strain evidence="2 3">NBRC 108243</strain>
    </source>
</reference>
<name>M0QI61_9ACTN</name>
<feature type="region of interest" description="Disordered" evidence="1">
    <location>
        <begin position="27"/>
        <end position="68"/>
    </location>
</feature>
<keyword evidence="3" id="KW-1185">Reference proteome</keyword>
<dbReference type="OrthoDB" id="3578910at2"/>
<accession>M0QI61</accession>
<gene>
    <name evidence="2" type="ORF">GS4_11_02520</name>
</gene>